<reference evidence="5" key="1">
    <citation type="submission" date="2016-08" db="EMBL/GenBank/DDBJ databases">
        <authorList>
            <person name="Seilhamer J.J."/>
        </authorList>
    </citation>
    <scope>NUCLEOTIDE SEQUENCE</scope>
    <source>
        <strain evidence="5">86</strain>
    </source>
</reference>
<proteinExistence type="predicted"/>
<dbReference type="CDD" id="cd07385">
    <property type="entry name" value="MPP_YkuE_C"/>
    <property type="match status" value="1"/>
</dbReference>
<dbReference type="GO" id="GO:0016020">
    <property type="term" value="C:membrane"/>
    <property type="evidence" value="ECO:0007669"/>
    <property type="project" value="GOC"/>
</dbReference>
<evidence type="ECO:0000313" key="5">
    <source>
        <dbReference type="EMBL" id="SCM82182.1"/>
    </source>
</evidence>
<feature type="transmembrane region" description="Helical" evidence="3">
    <location>
        <begin position="43"/>
        <end position="62"/>
    </location>
</feature>
<dbReference type="InterPro" id="IPR029052">
    <property type="entry name" value="Metallo-depent_PP-like"/>
</dbReference>
<sequence>MQHGPSIIPMLIIFSFLAGIAWLGSRVLPKWHEVYAGPRVRYAYWGATLLTVAILIFSRWLRPAGGFPGEWFRYFIYFAYIWIVGLVFMLVVLLAGYMVKRLMRRLAVRRVTAACEQPGSDTAEAAAGQRGITRRQFLEGMSAAIPAVPLAVSAYGVIGGDTQLVVNRHTLAFPQLPPSLAGFRIAQISDTHIGSFFGMDKLDRVLSLVMQERPEILVITGDLIDDLALLPPTMERLTAFQSQLPQGIFYCWGNHEYFRDINRIRQALYKSPIVVLENSNTAVGGGLYLAGVDYPWSKDRGEQEMVRQQFFAQAVRGIPAEAFTVLLTHHSAFLDEAFAAGIPLSLAGHTHGGQVNLFGKSLLPIQYKYMRGMFRQGESYGYVSTGTGHWLPLRIGCPAEISVFTLQRETARV</sequence>
<evidence type="ECO:0000256" key="2">
    <source>
        <dbReference type="ARBA" id="ARBA00022801"/>
    </source>
</evidence>
<keyword evidence="3" id="KW-0472">Membrane</keyword>
<organism evidence="5">
    <name type="scientific">uncultured Sporomusa sp</name>
    <dbReference type="NCBI Taxonomy" id="307249"/>
    <lineage>
        <taxon>Bacteria</taxon>
        <taxon>Bacillati</taxon>
        <taxon>Bacillota</taxon>
        <taxon>Negativicutes</taxon>
        <taxon>Selenomonadales</taxon>
        <taxon>Sporomusaceae</taxon>
        <taxon>Sporomusa</taxon>
        <taxon>environmental samples</taxon>
    </lineage>
</organism>
<dbReference type="EMBL" id="FMJE01000004">
    <property type="protein sequence ID" value="SCM82182.1"/>
    <property type="molecule type" value="Genomic_DNA"/>
</dbReference>
<protein>
    <submittedName>
        <fullName evidence="5">Metallophosphoesterase</fullName>
    </submittedName>
</protein>
<feature type="transmembrane region" description="Helical" evidence="3">
    <location>
        <begin position="74"/>
        <end position="99"/>
    </location>
</feature>
<keyword evidence="3" id="KW-0812">Transmembrane</keyword>
<keyword evidence="2" id="KW-0378">Hydrolase</keyword>
<dbReference type="GO" id="GO:0046872">
    <property type="term" value="F:metal ion binding"/>
    <property type="evidence" value="ECO:0007669"/>
    <property type="project" value="UniProtKB-KW"/>
</dbReference>
<dbReference type="SUPFAM" id="SSF56300">
    <property type="entry name" value="Metallo-dependent phosphatases"/>
    <property type="match status" value="1"/>
</dbReference>
<gene>
    <name evidence="5" type="ORF">KL86SPO_40667</name>
</gene>
<name>A0A212LXC8_9FIRM</name>
<dbReference type="GO" id="GO:0008758">
    <property type="term" value="F:UDP-2,3-diacylglucosamine hydrolase activity"/>
    <property type="evidence" value="ECO:0007669"/>
    <property type="project" value="TreeGrafter"/>
</dbReference>
<keyword evidence="1" id="KW-0479">Metal-binding</keyword>
<dbReference type="GO" id="GO:0009245">
    <property type="term" value="P:lipid A biosynthetic process"/>
    <property type="evidence" value="ECO:0007669"/>
    <property type="project" value="TreeGrafter"/>
</dbReference>
<dbReference type="PANTHER" id="PTHR31302">
    <property type="entry name" value="TRANSMEMBRANE PROTEIN WITH METALLOPHOSPHOESTERASE DOMAIN-RELATED"/>
    <property type="match status" value="1"/>
</dbReference>
<dbReference type="InterPro" id="IPR004843">
    <property type="entry name" value="Calcineurin-like_PHP"/>
</dbReference>
<evidence type="ECO:0000259" key="4">
    <source>
        <dbReference type="Pfam" id="PF00149"/>
    </source>
</evidence>
<feature type="transmembrane region" description="Helical" evidence="3">
    <location>
        <begin position="6"/>
        <end position="23"/>
    </location>
</feature>
<feature type="domain" description="Calcineurin-like phosphoesterase" evidence="4">
    <location>
        <begin position="183"/>
        <end position="351"/>
    </location>
</feature>
<dbReference type="PANTHER" id="PTHR31302:SF31">
    <property type="entry name" value="PHOSPHODIESTERASE YAEI"/>
    <property type="match status" value="1"/>
</dbReference>
<accession>A0A212LXC8</accession>
<dbReference type="Gene3D" id="3.60.21.10">
    <property type="match status" value="1"/>
</dbReference>
<keyword evidence="3" id="KW-1133">Transmembrane helix</keyword>
<dbReference type="Pfam" id="PF00149">
    <property type="entry name" value="Metallophos"/>
    <property type="match status" value="1"/>
</dbReference>
<evidence type="ECO:0000256" key="3">
    <source>
        <dbReference type="SAM" id="Phobius"/>
    </source>
</evidence>
<dbReference type="InterPro" id="IPR051158">
    <property type="entry name" value="Metallophosphoesterase_sf"/>
</dbReference>
<dbReference type="AlphaFoldDB" id="A0A212LXC8"/>
<evidence type="ECO:0000256" key="1">
    <source>
        <dbReference type="ARBA" id="ARBA00022723"/>
    </source>
</evidence>